<evidence type="ECO:0000256" key="4">
    <source>
        <dbReference type="ARBA" id="ARBA00022759"/>
    </source>
</evidence>
<keyword evidence="5" id="KW-0378">Hydrolase</keyword>
<evidence type="ECO:0000256" key="1">
    <source>
        <dbReference type="ARBA" id="ARBA00004496"/>
    </source>
</evidence>
<dbReference type="OrthoDB" id="20018at2759"/>
<keyword evidence="4" id="KW-0255">Endonuclease</keyword>
<evidence type="ECO:0000256" key="3">
    <source>
        <dbReference type="ARBA" id="ARBA00022722"/>
    </source>
</evidence>
<reference evidence="7 8" key="1">
    <citation type="submission" date="2020-11" db="EMBL/GenBank/DDBJ databases">
        <title>Kefir isolates.</title>
        <authorList>
            <person name="Marcisauskas S."/>
            <person name="Kim Y."/>
            <person name="Blasche S."/>
        </authorList>
    </citation>
    <scope>NUCLEOTIDE SEQUENCE [LARGE SCALE GENOMIC DNA]</scope>
    <source>
        <strain evidence="7 8">KR</strain>
    </source>
</reference>
<keyword evidence="2" id="KW-0963">Cytoplasm</keyword>
<evidence type="ECO:0000256" key="2">
    <source>
        <dbReference type="ARBA" id="ARBA00022490"/>
    </source>
</evidence>
<feature type="region of interest" description="Disordered" evidence="6">
    <location>
        <begin position="186"/>
        <end position="206"/>
    </location>
</feature>
<evidence type="ECO:0000256" key="6">
    <source>
        <dbReference type="SAM" id="MobiDB-lite"/>
    </source>
</evidence>
<dbReference type="EMBL" id="PUHQ01000002">
    <property type="protein sequence ID" value="KAG0667130.1"/>
    <property type="molecule type" value="Genomic_DNA"/>
</dbReference>
<organism evidence="7 8">
    <name type="scientific">Rhodotorula mucilaginosa</name>
    <name type="common">Yeast</name>
    <name type="synonym">Rhodotorula rubra</name>
    <dbReference type="NCBI Taxonomy" id="5537"/>
    <lineage>
        <taxon>Eukaryota</taxon>
        <taxon>Fungi</taxon>
        <taxon>Dikarya</taxon>
        <taxon>Basidiomycota</taxon>
        <taxon>Pucciniomycotina</taxon>
        <taxon>Microbotryomycetes</taxon>
        <taxon>Sporidiobolales</taxon>
        <taxon>Sporidiobolaceae</taxon>
        <taxon>Rhodotorula</taxon>
    </lineage>
</organism>
<dbReference type="GO" id="GO:0005737">
    <property type="term" value="C:cytoplasm"/>
    <property type="evidence" value="ECO:0007669"/>
    <property type="project" value="UniProtKB-SubCell"/>
</dbReference>
<keyword evidence="8" id="KW-1185">Reference proteome</keyword>
<dbReference type="AlphaFoldDB" id="A0A9P6W9R5"/>
<evidence type="ECO:0008006" key="9">
    <source>
        <dbReference type="Google" id="ProtNLM"/>
    </source>
</evidence>
<evidence type="ECO:0000256" key="5">
    <source>
        <dbReference type="ARBA" id="ARBA00022801"/>
    </source>
</evidence>
<name>A0A9P6W9R5_RHOMI</name>
<dbReference type="GO" id="GO:0003727">
    <property type="term" value="F:single-stranded RNA binding"/>
    <property type="evidence" value="ECO:0007669"/>
    <property type="project" value="TreeGrafter"/>
</dbReference>
<dbReference type="GO" id="GO:0005730">
    <property type="term" value="C:nucleolus"/>
    <property type="evidence" value="ECO:0007669"/>
    <property type="project" value="TreeGrafter"/>
</dbReference>
<dbReference type="GO" id="GO:0016891">
    <property type="term" value="F:RNA endonuclease activity producing 5'-phosphomonoesters, hydrolytic mechanism"/>
    <property type="evidence" value="ECO:0007669"/>
    <property type="project" value="TreeGrafter"/>
</dbReference>
<dbReference type="PANTHER" id="PTHR28511:SF1">
    <property type="entry name" value="ENDONUCLEASE V"/>
    <property type="match status" value="1"/>
</dbReference>
<gene>
    <name evidence="7" type="ORF">C6P46_002541</name>
</gene>
<comment type="subcellular location">
    <subcellularLocation>
        <location evidence="1">Cytoplasm</location>
    </subcellularLocation>
</comment>
<proteinExistence type="predicted"/>
<dbReference type="Pfam" id="PF04493">
    <property type="entry name" value="Endonuclease_5"/>
    <property type="match status" value="2"/>
</dbReference>
<dbReference type="Gene3D" id="3.30.2170.10">
    <property type="entry name" value="archaeoglobus fulgidus dsm 4304 superfamily"/>
    <property type="match status" value="1"/>
</dbReference>
<keyword evidence="3" id="KW-0540">Nuclease</keyword>
<feature type="compositionally biased region" description="Low complexity" evidence="6">
    <location>
        <begin position="190"/>
        <end position="206"/>
    </location>
</feature>
<sequence>MTTSDTELLERWTAEQLCQATLAVFHDDASDLSSVKLPDPSPVIATDLKTGAELHREQVETIQFDDLRIVAGCDISFRDAAGQEGVAVLSVHSFPELQVLTTISRVVDLSETPYIHSFLSFREADIYASLVDELRSRGEQELVPQVLFVDGNGRWHPRQAGSAVAVGVKTGLPTIGVAKEFHPLHTSETPLPDLPSAASSSSDSLRLPDGYLDSQKSMRRASQAVLRKQGDWLALPAPVVSHCPHNPGEQPRVEHWGAALLSSPVRGALNPIFVSPGHRLSLETSVRLTLACTRNGKVPEPIRCADLFGRQEVKRIWSA</sequence>
<dbReference type="CDD" id="cd06559">
    <property type="entry name" value="Endonuclease_V"/>
    <property type="match status" value="1"/>
</dbReference>
<dbReference type="PANTHER" id="PTHR28511">
    <property type="entry name" value="ENDONUCLEASE V"/>
    <property type="match status" value="1"/>
</dbReference>
<protein>
    <recommendedName>
        <fullName evidence="9">Endonuclease V</fullName>
    </recommendedName>
</protein>
<accession>A0A9P6W9R5</accession>
<dbReference type="InterPro" id="IPR007581">
    <property type="entry name" value="Endonuclease-V"/>
</dbReference>
<dbReference type="Proteomes" id="UP000777482">
    <property type="component" value="Unassembled WGS sequence"/>
</dbReference>
<evidence type="ECO:0000313" key="8">
    <source>
        <dbReference type="Proteomes" id="UP000777482"/>
    </source>
</evidence>
<comment type="caution">
    <text evidence="7">The sequence shown here is derived from an EMBL/GenBank/DDBJ whole genome shotgun (WGS) entry which is preliminary data.</text>
</comment>
<evidence type="ECO:0000313" key="7">
    <source>
        <dbReference type="EMBL" id="KAG0667130.1"/>
    </source>
</evidence>
<dbReference type="GO" id="GO:0006281">
    <property type="term" value="P:DNA repair"/>
    <property type="evidence" value="ECO:0007669"/>
    <property type="project" value="InterPro"/>
</dbReference>